<feature type="compositionally biased region" description="Low complexity" evidence="1">
    <location>
        <begin position="116"/>
        <end position="126"/>
    </location>
</feature>
<reference evidence="2 3" key="1">
    <citation type="submission" date="2014-07" db="EMBL/GenBank/DDBJ databases">
        <title>Expanding our view of genomic diversity in Candidatus Accumulibacter clades.</title>
        <authorList>
            <person name="Skennerton C.T."/>
            <person name="Barr J.J."/>
            <person name="Slater F.R."/>
            <person name="Bond P.L."/>
            <person name="Tyson G.W."/>
        </authorList>
    </citation>
    <scope>NUCLEOTIDE SEQUENCE [LARGE SCALE GENOMIC DNA]</scope>
    <source>
        <strain evidence="3">SK-01</strain>
    </source>
</reference>
<feature type="region of interest" description="Disordered" evidence="1">
    <location>
        <begin position="22"/>
        <end position="126"/>
    </location>
</feature>
<sequence>MARLDPAQALHLVGHPQIGPDAEAIVAPGARPGRRKRIGTATLPLGKIKDGTHRDARAGGDPGSCRVSAAAPSLPAPREPSSSDGGRRATATGNSAWSIGSGKSMPGCCHTRRRSSSGQSGSRSSGWRCRARWRCGSLSGRSWRCCSRSRRAARARQHFLPCRQAALFTSAIIGDPGATRQSPCRVRAACGSFEHTLIRGLLHRKCWAVAARRLAESRGCGCAPAVPGCSRRRAAVRRQ</sequence>
<gene>
    <name evidence="2" type="ORF">CAPSK01_000577</name>
</gene>
<evidence type="ECO:0000256" key="1">
    <source>
        <dbReference type="SAM" id="MobiDB-lite"/>
    </source>
</evidence>
<proteinExistence type="predicted"/>
<dbReference type="Proteomes" id="UP000019812">
    <property type="component" value="Unassembled WGS sequence"/>
</dbReference>
<dbReference type="AlphaFoldDB" id="A0A084Y4U9"/>
<protein>
    <submittedName>
        <fullName evidence="2">Uncharacterized protein</fullName>
    </submittedName>
</protein>
<name>A0A084Y4U9_9PROT</name>
<evidence type="ECO:0000313" key="2">
    <source>
        <dbReference type="EMBL" id="KFB69743.1"/>
    </source>
</evidence>
<evidence type="ECO:0000313" key="3">
    <source>
        <dbReference type="Proteomes" id="UP000019812"/>
    </source>
</evidence>
<comment type="caution">
    <text evidence="2">The sequence shown here is derived from an EMBL/GenBank/DDBJ whole genome shotgun (WGS) entry which is preliminary data.</text>
</comment>
<accession>A0A084Y4U9</accession>
<organism evidence="2 3">
    <name type="scientific">Candidatus Accumulibacter vicinus</name>
    <dbReference type="NCBI Taxonomy" id="2954382"/>
    <lineage>
        <taxon>Bacteria</taxon>
        <taxon>Pseudomonadati</taxon>
        <taxon>Pseudomonadota</taxon>
        <taxon>Betaproteobacteria</taxon>
        <taxon>Candidatus Accumulibacter</taxon>
    </lineage>
</organism>
<feature type="compositionally biased region" description="Basic and acidic residues" evidence="1">
    <location>
        <begin position="47"/>
        <end position="58"/>
    </location>
</feature>
<dbReference type="EMBL" id="JDSS02000008">
    <property type="protein sequence ID" value="KFB69743.1"/>
    <property type="molecule type" value="Genomic_DNA"/>
</dbReference>